<evidence type="ECO:0000256" key="1">
    <source>
        <dbReference type="SAM" id="Phobius"/>
    </source>
</evidence>
<organism evidence="2 3">
    <name type="scientific">Micromonospora coriariae</name>
    <dbReference type="NCBI Taxonomy" id="285665"/>
    <lineage>
        <taxon>Bacteria</taxon>
        <taxon>Bacillati</taxon>
        <taxon>Actinomycetota</taxon>
        <taxon>Actinomycetes</taxon>
        <taxon>Micromonosporales</taxon>
        <taxon>Micromonosporaceae</taxon>
        <taxon>Micromonospora</taxon>
    </lineage>
</organism>
<keyword evidence="1" id="KW-1133">Transmembrane helix</keyword>
<reference evidence="3" key="1">
    <citation type="submission" date="2016-06" db="EMBL/GenBank/DDBJ databases">
        <authorList>
            <person name="Varghese N."/>
            <person name="Submissions Spin"/>
        </authorList>
    </citation>
    <scope>NUCLEOTIDE SEQUENCE [LARGE SCALE GENOMIC DNA]</scope>
    <source>
        <strain evidence="3">DSM 44875</strain>
    </source>
</reference>
<evidence type="ECO:0000313" key="3">
    <source>
        <dbReference type="Proteomes" id="UP000198243"/>
    </source>
</evidence>
<dbReference type="Proteomes" id="UP000198243">
    <property type="component" value="Chromosome I"/>
</dbReference>
<name>A0A1C4X5P5_9ACTN</name>
<protein>
    <submittedName>
        <fullName evidence="2">Uncharacterized protein</fullName>
    </submittedName>
</protein>
<dbReference type="AlphaFoldDB" id="A0A1C4X5P5"/>
<evidence type="ECO:0000313" key="2">
    <source>
        <dbReference type="EMBL" id="SCF03541.1"/>
    </source>
</evidence>
<keyword evidence="1" id="KW-0472">Membrane</keyword>
<accession>A0A1C4X5P5</accession>
<gene>
    <name evidence="2" type="ORF">GA0070607_4691</name>
</gene>
<keyword evidence="3" id="KW-1185">Reference proteome</keyword>
<keyword evidence="1" id="KW-0812">Transmembrane</keyword>
<dbReference type="EMBL" id="LT607412">
    <property type="protein sequence ID" value="SCF03541.1"/>
    <property type="molecule type" value="Genomic_DNA"/>
</dbReference>
<sequence>MRRDISMAVGAIALLVVVALAGLWLTARL</sequence>
<proteinExistence type="predicted"/>
<feature type="transmembrane region" description="Helical" evidence="1">
    <location>
        <begin position="7"/>
        <end position="27"/>
    </location>
</feature>